<gene>
    <name evidence="2" type="ORF">U14_03580</name>
</gene>
<name>A0A081BPL3_9BACT</name>
<dbReference type="Proteomes" id="UP000030700">
    <property type="component" value="Unassembled WGS sequence"/>
</dbReference>
<evidence type="ECO:0000313" key="3">
    <source>
        <dbReference type="Proteomes" id="UP000030700"/>
    </source>
</evidence>
<organism evidence="2">
    <name type="scientific">Candidatus Moduliflexus flocculans</name>
    <dbReference type="NCBI Taxonomy" id="1499966"/>
    <lineage>
        <taxon>Bacteria</taxon>
        <taxon>Candidatus Moduliflexota</taxon>
        <taxon>Candidatus Moduliflexia</taxon>
        <taxon>Candidatus Moduliflexales</taxon>
        <taxon>Candidatus Moduliflexaceae</taxon>
    </lineage>
</organism>
<dbReference type="EMBL" id="DF820458">
    <property type="protein sequence ID" value="GAK52329.1"/>
    <property type="molecule type" value="Genomic_DNA"/>
</dbReference>
<dbReference type="HOGENOM" id="CLU_1346703_0_0_0"/>
<dbReference type="InterPro" id="IPR019887">
    <property type="entry name" value="Tscrpt_reg_AsnC/Lrp_C"/>
</dbReference>
<dbReference type="Pfam" id="PF01037">
    <property type="entry name" value="AsnC_trans_reg"/>
    <property type="match status" value="1"/>
</dbReference>
<dbReference type="SUPFAM" id="SSF54909">
    <property type="entry name" value="Dimeric alpha+beta barrel"/>
    <property type="match status" value="1"/>
</dbReference>
<evidence type="ECO:0000313" key="2">
    <source>
        <dbReference type="EMBL" id="GAK52329.1"/>
    </source>
</evidence>
<proteinExistence type="predicted"/>
<evidence type="ECO:0000259" key="1">
    <source>
        <dbReference type="Pfam" id="PF01037"/>
    </source>
</evidence>
<dbReference type="InterPro" id="IPR011008">
    <property type="entry name" value="Dimeric_a/b-barrel"/>
</dbReference>
<sequence>MTEVGQYTYLIDQIRQHQQYLELAGGQTPFQCAAVDWLQTIYRPLVTLIQQNHILDAFPQRTLTDLYTYMSSHQWQRGQSRTYHKEIDALIPNDMEEFRKMMAGKSERDYPEMQREITVFVLMNVSARREAKLMEKLFAIPEVRELHSVHGSFDILMKIVLKRDLLTSDAEIISDFVNERIRQIPGVVSTQTLIPGHSQMKES</sequence>
<dbReference type="STRING" id="1499966.U14_03580"/>
<feature type="domain" description="Transcription regulator AsnC/Lrp ligand binding" evidence="1">
    <location>
        <begin position="123"/>
        <end position="194"/>
    </location>
</feature>
<dbReference type="Gene3D" id="3.30.70.920">
    <property type="match status" value="1"/>
</dbReference>
<reference evidence="2" key="1">
    <citation type="journal article" date="2015" name="PeerJ">
        <title>First genomic representation of candidate bacterial phylum KSB3 points to enhanced environmental sensing as a trigger of wastewater bulking.</title>
        <authorList>
            <person name="Sekiguchi Y."/>
            <person name="Ohashi A."/>
            <person name="Parks D.H."/>
            <person name="Yamauchi T."/>
            <person name="Tyson G.W."/>
            <person name="Hugenholtz P."/>
        </authorList>
    </citation>
    <scope>NUCLEOTIDE SEQUENCE [LARGE SCALE GENOMIC DNA]</scope>
</reference>
<dbReference type="AlphaFoldDB" id="A0A081BPL3"/>
<keyword evidence="3" id="KW-1185">Reference proteome</keyword>
<accession>A0A081BPL3</accession>
<protein>
    <submittedName>
        <fullName evidence="2">Two domain fusion protein</fullName>
    </submittedName>
</protein>